<dbReference type="SUPFAM" id="SSF55681">
    <property type="entry name" value="Class II aaRS and biotin synthetases"/>
    <property type="match status" value="1"/>
</dbReference>
<dbReference type="InterPro" id="IPR042103">
    <property type="entry name" value="SerRS_1_N_sf"/>
</dbReference>
<evidence type="ECO:0000259" key="8">
    <source>
        <dbReference type="Pfam" id="PF02403"/>
    </source>
</evidence>
<evidence type="ECO:0000313" key="9">
    <source>
        <dbReference type="EMBL" id="SVB26813.1"/>
    </source>
</evidence>
<reference evidence="9" key="1">
    <citation type="submission" date="2018-05" db="EMBL/GenBank/DDBJ databases">
        <authorList>
            <person name="Lanie J.A."/>
            <person name="Ng W.-L."/>
            <person name="Kazmierczak K.M."/>
            <person name="Andrzejewski T.M."/>
            <person name="Davidsen T.M."/>
            <person name="Wayne K.J."/>
            <person name="Tettelin H."/>
            <person name="Glass J.I."/>
            <person name="Rusch D."/>
            <person name="Podicherti R."/>
            <person name="Tsui H.-C.T."/>
            <person name="Winkler M.E."/>
        </authorList>
    </citation>
    <scope>NUCLEOTIDE SEQUENCE</scope>
</reference>
<dbReference type="Pfam" id="PF02403">
    <property type="entry name" value="Seryl_tRNA_N"/>
    <property type="match status" value="1"/>
</dbReference>
<dbReference type="SUPFAM" id="SSF46589">
    <property type="entry name" value="tRNA-binding arm"/>
    <property type="match status" value="1"/>
</dbReference>
<dbReference type="PANTHER" id="PTHR43697">
    <property type="entry name" value="SERYL-TRNA SYNTHETASE"/>
    <property type="match status" value="1"/>
</dbReference>
<sequence>MHDINFIRTNPVEFDNRIKLRGLAHCAEKINKIDEERRNTQTVLQNILAERNILSKKVGEIKSKKEDATVIIKKVEKLKDQISSLKELEKIKEDELNAILCRIPNLPSKDVPIGDNEKDNTQYKIWGDKPKFTFKPKRHFEIGENLNLMDFDLASKLSGSRFVVLKGMVAKLER</sequence>
<dbReference type="GO" id="GO:0004828">
    <property type="term" value="F:serine-tRNA ligase activity"/>
    <property type="evidence" value="ECO:0007669"/>
    <property type="project" value="UniProtKB-EC"/>
</dbReference>
<organism evidence="9">
    <name type="scientific">marine metagenome</name>
    <dbReference type="NCBI Taxonomy" id="408172"/>
    <lineage>
        <taxon>unclassified sequences</taxon>
        <taxon>metagenomes</taxon>
        <taxon>ecological metagenomes</taxon>
    </lineage>
</organism>
<evidence type="ECO:0000256" key="2">
    <source>
        <dbReference type="ARBA" id="ARBA00010728"/>
    </source>
</evidence>
<protein>
    <recommendedName>
        <fullName evidence="5">Seryl-tRNA(Ser/Sec) synthetase</fullName>
    </recommendedName>
</protein>
<dbReference type="Gene3D" id="3.30.930.10">
    <property type="entry name" value="Bira Bifunctional Protein, Domain 2"/>
    <property type="match status" value="1"/>
</dbReference>
<evidence type="ECO:0000256" key="4">
    <source>
        <dbReference type="ARBA" id="ARBA00022917"/>
    </source>
</evidence>
<comment type="catalytic activity">
    <reaction evidence="7">
        <text>tRNA(Ser) + L-serine + ATP = L-seryl-tRNA(Ser) + AMP + diphosphate + H(+)</text>
        <dbReference type="Rhea" id="RHEA:12292"/>
        <dbReference type="Rhea" id="RHEA-COMP:9669"/>
        <dbReference type="Rhea" id="RHEA-COMP:9703"/>
        <dbReference type="ChEBI" id="CHEBI:15378"/>
        <dbReference type="ChEBI" id="CHEBI:30616"/>
        <dbReference type="ChEBI" id="CHEBI:33019"/>
        <dbReference type="ChEBI" id="CHEBI:33384"/>
        <dbReference type="ChEBI" id="CHEBI:78442"/>
        <dbReference type="ChEBI" id="CHEBI:78533"/>
        <dbReference type="ChEBI" id="CHEBI:456215"/>
        <dbReference type="EC" id="6.1.1.11"/>
    </reaction>
</comment>
<dbReference type="GO" id="GO:0000166">
    <property type="term" value="F:nucleotide binding"/>
    <property type="evidence" value="ECO:0007669"/>
    <property type="project" value="InterPro"/>
</dbReference>
<comment type="similarity">
    <text evidence="2">Belongs to the class-II aminoacyl-tRNA synthetase family. Type-1 seryl-tRNA synthetase subfamily.</text>
</comment>
<dbReference type="InterPro" id="IPR010978">
    <property type="entry name" value="tRNA-bd_arm"/>
</dbReference>
<evidence type="ECO:0000256" key="1">
    <source>
        <dbReference type="ARBA" id="ARBA00005045"/>
    </source>
</evidence>
<dbReference type="InterPro" id="IPR045864">
    <property type="entry name" value="aa-tRNA-synth_II/BPL/LPL"/>
</dbReference>
<feature type="domain" description="Serine-tRNA synthetase type1 N-terminal" evidence="8">
    <location>
        <begin position="1"/>
        <end position="107"/>
    </location>
</feature>
<gene>
    <name evidence="9" type="ORF">METZ01_LOCUS179667</name>
</gene>
<dbReference type="InterPro" id="IPR015866">
    <property type="entry name" value="Ser-tRNA-synth_1_N"/>
</dbReference>
<comment type="catalytic activity">
    <reaction evidence="6">
        <text>tRNA(Sec) + L-serine + ATP = L-seryl-tRNA(Sec) + AMP + diphosphate + H(+)</text>
        <dbReference type="Rhea" id="RHEA:42580"/>
        <dbReference type="Rhea" id="RHEA-COMP:9742"/>
        <dbReference type="Rhea" id="RHEA-COMP:10128"/>
        <dbReference type="ChEBI" id="CHEBI:15378"/>
        <dbReference type="ChEBI" id="CHEBI:30616"/>
        <dbReference type="ChEBI" id="CHEBI:33019"/>
        <dbReference type="ChEBI" id="CHEBI:33384"/>
        <dbReference type="ChEBI" id="CHEBI:78442"/>
        <dbReference type="ChEBI" id="CHEBI:78533"/>
        <dbReference type="ChEBI" id="CHEBI:456215"/>
        <dbReference type="EC" id="6.1.1.11"/>
    </reaction>
</comment>
<dbReference type="AlphaFoldDB" id="A0A382CND3"/>
<evidence type="ECO:0000256" key="7">
    <source>
        <dbReference type="ARBA" id="ARBA00048823"/>
    </source>
</evidence>
<keyword evidence="4" id="KW-0648">Protein biosynthesis</keyword>
<dbReference type="EMBL" id="UINC01035043">
    <property type="protein sequence ID" value="SVB26813.1"/>
    <property type="molecule type" value="Genomic_DNA"/>
</dbReference>
<feature type="non-terminal residue" evidence="9">
    <location>
        <position position="174"/>
    </location>
</feature>
<dbReference type="PANTHER" id="PTHR43697:SF1">
    <property type="entry name" value="SERINE--TRNA LIGASE"/>
    <property type="match status" value="1"/>
</dbReference>
<name>A0A382CND3_9ZZZZ</name>
<dbReference type="GO" id="GO:0006412">
    <property type="term" value="P:translation"/>
    <property type="evidence" value="ECO:0007669"/>
    <property type="project" value="UniProtKB-KW"/>
</dbReference>
<evidence type="ECO:0000256" key="3">
    <source>
        <dbReference type="ARBA" id="ARBA00022490"/>
    </source>
</evidence>
<keyword evidence="3" id="KW-0963">Cytoplasm</keyword>
<proteinExistence type="inferred from homology"/>
<dbReference type="Gene3D" id="1.10.287.40">
    <property type="entry name" value="Serine-tRNA synthetase, tRNA binding domain"/>
    <property type="match status" value="1"/>
</dbReference>
<evidence type="ECO:0000256" key="6">
    <source>
        <dbReference type="ARBA" id="ARBA00047929"/>
    </source>
</evidence>
<evidence type="ECO:0000256" key="5">
    <source>
        <dbReference type="ARBA" id="ARBA00033352"/>
    </source>
</evidence>
<comment type="pathway">
    <text evidence="1">Aminoacyl-tRNA biosynthesis; selenocysteinyl-tRNA(Sec) biosynthesis; L-seryl-tRNA(Sec) from L-serine and tRNA(Sec): step 1/1.</text>
</comment>
<accession>A0A382CND3</accession>